<feature type="domain" description="F-box" evidence="1">
    <location>
        <begin position="112"/>
        <end position="158"/>
    </location>
</feature>
<reference evidence="2" key="1">
    <citation type="submission" date="2021-03" db="EMBL/GenBank/DDBJ databases">
        <title>Legionella lytica PCM 2298.</title>
        <authorList>
            <person name="Koper P."/>
        </authorList>
    </citation>
    <scope>NUCLEOTIDE SEQUENCE</scope>
    <source>
        <strain evidence="2">PCM 2298</strain>
    </source>
</reference>
<evidence type="ECO:0000313" key="3">
    <source>
        <dbReference type="Proteomes" id="UP001057474"/>
    </source>
</evidence>
<accession>A0ABY4YAM4</accession>
<dbReference type="PROSITE" id="PS50181">
    <property type="entry name" value="FBOX"/>
    <property type="match status" value="1"/>
</dbReference>
<dbReference type="Gene3D" id="1.20.1280.50">
    <property type="match status" value="1"/>
</dbReference>
<proteinExistence type="predicted"/>
<dbReference type="Proteomes" id="UP001057474">
    <property type="component" value="Chromosome"/>
</dbReference>
<sequence length="210" mass="24269">MLEKLYNALKYFWSLLGFNAQTTNDIHDMDGVVLRTRELDNNLNLELFTPYVPEFTIDVNQLQRNLDLQRMAFNRLIDVSSSLTTPSILLPQSPQPAPLPPQVFDNPSEENNEQLTKLPVEIWLRIFIKLPIPTLLKAMTACKYFGELTNDPILRKAMAQEKGQRSQIEFFNNINLLKLYHVEDFVKTNQPEEDIYSEPGAQGFILKGKR</sequence>
<dbReference type="CDD" id="cd09917">
    <property type="entry name" value="F-box_SF"/>
    <property type="match status" value="1"/>
</dbReference>
<dbReference type="InterPro" id="IPR001810">
    <property type="entry name" value="F-box_dom"/>
</dbReference>
<protein>
    <submittedName>
        <fullName evidence="2">F-box protein</fullName>
    </submittedName>
</protein>
<dbReference type="EMBL" id="CP071527">
    <property type="protein sequence ID" value="USQ14698.1"/>
    <property type="molecule type" value="Genomic_DNA"/>
</dbReference>
<dbReference type="InterPro" id="IPR036047">
    <property type="entry name" value="F-box-like_dom_sf"/>
</dbReference>
<dbReference type="SUPFAM" id="SSF81383">
    <property type="entry name" value="F-box domain"/>
    <property type="match status" value="1"/>
</dbReference>
<name>A0ABY4YAM4_9GAMM</name>
<evidence type="ECO:0000259" key="1">
    <source>
        <dbReference type="PROSITE" id="PS50181"/>
    </source>
</evidence>
<keyword evidence="3" id="KW-1185">Reference proteome</keyword>
<dbReference type="RefSeq" id="WP_252581350.1">
    <property type="nucleotide sequence ID" value="NZ_CP071527.1"/>
</dbReference>
<gene>
    <name evidence="2" type="ORF">J2N86_05175</name>
</gene>
<evidence type="ECO:0000313" key="2">
    <source>
        <dbReference type="EMBL" id="USQ14698.1"/>
    </source>
</evidence>
<dbReference type="Pfam" id="PF12937">
    <property type="entry name" value="F-box-like"/>
    <property type="match status" value="1"/>
</dbReference>
<organism evidence="2 3">
    <name type="scientific">Legionella lytica</name>
    <dbReference type="NCBI Taxonomy" id="96232"/>
    <lineage>
        <taxon>Bacteria</taxon>
        <taxon>Pseudomonadati</taxon>
        <taxon>Pseudomonadota</taxon>
        <taxon>Gammaproteobacteria</taxon>
        <taxon>Legionellales</taxon>
        <taxon>Legionellaceae</taxon>
        <taxon>Legionella</taxon>
    </lineage>
</organism>